<proteinExistence type="predicted"/>
<evidence type="ECO:0000313" key="2">
    <source>
        <dbReference type="Proteomes" id="UP000092528"/>
    </source>
</evidence>
<name>A0A1C7FI69_9VIBR</name>
<dbReference type="EMBL" id="CP016416">
    <property type="protein sequence ID" value="ANU39478.1"/>
    <property type="molecule type" value="Genomic_DNA"/>
</dbReference>
<dbReference type="PATRIC" id="fig|45658.7.peg.4431"/>
<keyword evidence="2" id="KW-1185">Reference proteome</keyword>
<reference evidence="1 2" key="1">
    <citation type="submission" date="2016-07" db="EMBL/GenBank/DDBJ databases">
        <title>Genome sequencing of Vibrio scophthalmi strain VS-05, an isolated from Paralichthys olivaceus.</title>
        <authorList>
            <person name="Han H.-J."/>
        </authorList>
    </citation>
    <scope>NUCLEOTIDE SEQUENCE [LARGE SCALE GENOMIC DNA]</scope>
    <source>
        <strain evidence="1 2">VS-05</strain>
        <plasmid evidence="2">pvs127</plasmid>
    </source>
</reference>
<accession>A0A1C7FI69</accession>
<gene>
    <name evidence="1" type="ORF">VSVS05_04443</name>
</gene>
<organism evidence="1 2">
    <name type="scientific">Vibrio scophthalmi</name>
    <dbReference type="NCBI Taxonomy" id="45658"/>
    <lineage>
        <taxon>Bacteria</taxon>
        <taxon>Pseudomonadati</taxon>
        <taxon>Pseudomonadota</taxon>
        <taxon>Gammaproteobacteria</taxon>
        <taxon>Vibrionales</taxon>
        <taxon>Vibrionaceae</taxon>
        <taxon>Vibrio</taxon>
    </lineage>
</organism>
<evidence type="ECO:0000313" key="1">
    <source>
        <dbReference type="EMBL" id="ANU39478.1"/>
    </source>
</evidence>
<sequence>MKKRLKSVRSRKSNDRHKKYCSESFVYQFVDTMDDAMDMMEENIEPEESELITTVKFQLPKPDSAEASMNHKQKRWQELKKLSVRLHQAIENKEIDGLPGYTANRLFVDAKDRVKMNILPVYYKSVLTLCKQFAHSTAILPALMTCAAMNRKDSRLIMSRVLCILLTSTEFEGGRIGLLIKGEGVTPISHYQLMREYMLRFGCLIDEDTWYAAFARLTSSGYIYSTHVKAAIEVKNEAQAIQRIVRSSASYKQFTAKFFNDFKVTFYPNVARWIRDAIKASKRSGFVFKWLTFSQLATKIRERLEAQFLNDLIRSSGPICGEVTPNYSY</sequence>
<geneLocation type="plasmid" evidence="2">
    <name>pvs127</name>
</geneLocation>
<dbReference type="AlphaFoldDB" id="A0A1C7FI69"/>
<protein>
    <submittedName>
        <fullName evidence="1">Uncharacterized protein</fullName>
    </submittedName>
</protein>
<keyword evidence="1" id="KW-0614">Plasmid</keyword>
<dbReference type="Proteomes" id="UP000092528">
    <property type="component" value="Plasmid pVS127"/>
</dbReference>